<evidence type="ECO:0000313" key="1">
    <source>
        <dbReference type="EMBL" id="MCV7168968.1"/>
    </source>
</evidence>
<reference evidence="1" key="1">
    <citation type="submission" date="2020-07" db="EMBL/GenBank/DDBJ databases">
        <authorList>
            <person name="Pettersson B.M.F."/>
            <person name="Behra P.R.K."/>
            <person name="Ramesh M."/>
            <person name="Das S."/>
            <person name="Dasgupta S."/>
            <person name="Kirsebom L.A."/>
        </authorList>
    </citation>
    <scope>NUCLEOTIDE SEQUENCE</scope>
    <source>
        <strain evidence="1">DSM 44615</strain>
    </source>
</reference>
<name>A0A9X2Y6R6_9MYCO</name>
<dbReference type="EMBL" id="JACKSJ010000024">
    <property type="protein sequence ID" value="MCV7168968.1"/>
    <property type="molecule type" value="Genomic_DNA"/>
</dbReference>
<organism evidence="1 2">
    <name type="scientific">[Mycobacterium] manitobense</name>
    <dbReference type="NCBI Taxonomy" id="190147"/>
    <lineage>
        <taxon>Bacteria</taxon>
        <taxon>Bacillati</taxon>
        <taxon>Actinomycetota</taxon>
        <taxon>Actinomycetes</taxon>
        <taxon>Mycobacteriales</taxon>
        <taxon>Mycobacteriaceae</taxon>
        <taxon>Mycolicibacterium</taxon>
    </lineage>
</organism>
<keyword evidence="2" id="KW-1185">Reference proteome</keyword>
<dbReference type="Proteomes" id="UP001140293">
    <property type="component" value="Unassembled WGS sequence"/>
</dbReference>
<reference evidence="1" key="2">
    <citation type="journal article" date="2022" name="BMC Genomics">
        <title>Comparative genome analysis of mycobacteria focusing on tRNA and non-coding RNA.</title>
        <authorList>
            <person name="Behra P.R.K."/>
            <person name="Pettersson B.M.F."/>
            <person name="Ramesh M."/>
            <person name="Das S."/>
            <person name="Dasgupta S."/>
            <person name="Kirsebom L.A."/>
        </authorList>
    </citation>
    <scope>NUCLEOTIDE SEQUENCE</scope>
    <source>
        <strain evidence="1">DSM 44615</strain>
    </source>
</reference>
<dbReference type="RefSeq" id="WP_264011154.1">
    <property type="nucleotide sequence ID" value="NZ_JACKSJ010000024.1"/>
</dbReference>
<evidence type="ECO:0000313" key="2">
    <source>
        <dbReference type="Proteomes" id="UP001140293"/>
    </source>
</evidence>
<sequence>MDDPKVIAAKVAARASATVDEAAKVAIDAATRINDDDKTNFTPDDAAKSLFELTRIAIRGAADIARIPLQTPPDPKVLLLADHVSTVVRRGLLEASQVAEEALAAFTDKKDVFDRDEWLTSAIKLTRISMLRGAEIAQTIAAGPGAYGNPVLTSDPIPVKKVQPWDRILTATSLCRKDVPNENICGLVSFIPADARLLANATTFRLVVNSAGIPSGVYVGEVKLTGTGAGAGTDDTQPVSFEL</sequence>
<dbReference type="AlphaFoldDB" id="A0A9X2Y6R6"/>
<protein>
    <submittedName>
        <fullName evidence="1">Uncharacterized protein</fullName>
    </submittedName>
</protein>
<proteinExistence type="predicted"/>
<comment type="caution">
    <text evidence="1">The sequence shown here is derived from an EMBL/GenBank/DDBJ whole genome shotgun (WGS) entry which is preliminary data.</text>
</comment>
<accession>A0A9X2Y6R6</accession>
<gene>
    <name evidence="1" type="ORF">H7I41_03405</name>
</gene>